<evidence type="ECO:0000256" key="24">
    <source>
        <dbReference type="ARBA" id="ARBA00048679"/>
    </source>
</evidence>
<evidence type="ECO:0000256" key="14">
    <source>
        <dbReference type="ARBA" id="ARBA00022787"/>
    </source>
</evidence>
<dbReference type="SMART" id="SM00220">
    <property type="entry name" value="S_TKc"/>
    <property type="match status" value="1"/>
</dbReference>
<keyword evidence="6" id="KW-0963">Cytoplasm</keyword>
<dbReference type="FunFam" id="1.10.510.10:FF:000418">
    <property type="entry name" value="PTEN induced kinase 1"/>
    <property type="match status" value="1"/>
</dbReference>
<comment type="subcellular location">
    <subcellularLocation>
        <location evidence="3">Cytoplasm</location>
        <location evidence="3">Cytosol</location>
    </subcellularLocation>
    <subcellularLocation>
        <location evidence="2">Mitochondrion inner membrane</location>
        <topology evidence="2">Single-pass membrane protein</topology>
    </subcellularLocation>
    <subcellularLocation>
        <location evidence="4">Mitochondrion outer membrane</location>
        <topology evidence="4">Single-pass membrane protein</topology>
    </subcellularLocation>
</comment>
<keyword evidence="18" id="KW-0809">Transit peptide</keyword>
<keyword evidence="13" id="KW-0418">Kinase</keyword>
<keyword evidence="7" id="KW-0723">Serine/threonine-protein kinase</keyword>
<reference evidence="31" key="1">
    <citation type="submission" date="2025-08" db="UniProtKB">
        <authorList>
            <consortium name="RefSeq"/>
        </authorList>
    </citation>
    <scope>IDENTIFICATION</scope>
    <source>
        <tissue evidence="31">Gonad</tissue>
    </source>
</reference>
<dbReference type="PANTHER" id="PTHR22972:SF7">
    <property type="entry name" value="SERINE_THREONINE-PROTEIN KINASE PINK1, MITOCHONDRIAL"/>
    <property type="match status" value="1"/>
</dbReference>
<dbReference type="InterPro" id="IPR051511">
    <property type="entry name" value="MitoQC_Scaffold_Kinases"/>
</dbReference>
<evidence type="ECO:0000256" key="12">
    <source>
        <dbReference type="ARBA" id="ARBA00022741"/>
    </source>
</evidence>
<evidence type="ECO:0000256" key="5">
    <source>
        <dbReference type="ARBA" id="ARBA00012513"/>
    </source>
</evidence>
<keyword evidence="17" id="KW-0460">Magnesium</keyword>
<dbReference type="GO" id="GO:0005829">
    <property type="term" value="C:cytosol"/>
    <property type="evidence" value="ECO:0007669"/>
    <property type="project" value="UniProtKB-SubCell"/>
</dbReference>
<protein>
    <recommendedName>
        <fullName evidence="27">Serine/threonine-protein kinase PINK1, mitochondrial</fullName>
        <ecNumber evidence="5">2.7.11.1</ecNumber>
    </recommendedName>
    <alternativeName>
        <fullName evidence="26">Serine/threonine-protein kinase Pink1, mitochondrial</fullName>
    </alternativeName>
</protein>
<dbReference type="PROSITE" id="PS50011">
    <property type="entry name" value="PROTEIN_KINASE_DOM"/>
    <property type="match status" value="1"/>
</dbReference>
<comment type="subunit">
    <text evidence="25">Upon mitochondrial depolarization, it forms a supercomplex with TOM and TIM23 complexes. PINK1-TOM-TIM23 supercomplex formation requires PINK1 interaction with TOMM20 and TOMM70 and is critical for PINK1 stabilization at the outer mitochondrial membrane, kinase activation and downstream mitophagy. Upon mitochondrial depolarization, interacts with TIMM23; the interaction is required for PINK1 accumulation at the outer mitochondrial membrane, kinase activation by autophosphorylation and PRKN recruitement to mitochondria. Interacts with PRKN. Interacts with FBXO7. Forms a complex with PRKN and PARK7. Interacts with NENF.</text>
</comment>
<evidence type="ECO:0000256" key="18">
    <source>
        <dbReference type="ARBA" id="ARBA00022946"/>
    </source>
</evidence>
<evidence type="ECO:0000256" key="15">
    <source>
        <dbReference type="ARBA" id="ARBA00022792"/>
    </source>
</evidence>
<evidence type="ECO:0000256" key="11">
    <source>
        <dbReference type="ARBA" id="ARBA00022723"/>
    </source>
</evidence>
<dbReference type="GO" id="GO:0005741">
    <property type="term" value="C:mitochondrial outer membrane"/>
    <property type="evidence" value="ECO:0007669"/>
    <property type="project" value="UniProtKB-SubCell"/>
</dbReference>
<dbReference type="InterPro" id="IPR008271">
    <property type="entry name" value="Ser/Thr_kinase_AS"/>
</dbReference>
<keyword evidence="12" id="KW-0547">Nucleotide-binding</keyword>
<dbReference type="GO" id="GO:0005743">
    <property type="term" value="C:mitochondrial inner membrane"/>
    <property type="evidence" value="ECO:0007669"/>
    <property type="project" value="UniProtKB-SubCell"/>
</dbReference>
<evidence type="ECO:0000259" key="29">
    <source>
        <dbReference type="PROSITE" id="PS50011"/>
    </source>
</evidence>
<feature type="domain" description="Protein kinase" evidence="29">
    <location>
        <begin position="165"/>
        <end position="532"/>
    </location>
</feature>
<dbReference type="InterPro" id="IPR000719">
    <property type="entry name" value="Prot_kinase_dom"/>
</dbReference>
<evidence type="ECO:0000256" key="1">
    <source>
        <dbReference type="ARBA" id="ARBA00001946"/>
    </source>
</evidence>
<name>A0A6P5A9Z8_BRABE</name>
<evidence type="ECO:0000313" key="30">
    <source>
        <dbReference type="Proteomes" id="UP000515135"/>
    </source>
</evidence>
<evidence type="ECO:0000256" key="10">
    <source>
        <dbReference type="ARBA" id="ARBA00022692"/>
    </source>
</evidence>
<evidence type="ECO:0000256" key="7">
    <source>
        <dbReference type="ARBA" id="ARBA00022527"/>
    </source>
</evidence>
<sequence>MAKERLMGVKNLVERAVQLARGVAQGSRQTLHTIRHRVEQKAGLHQVPGRHPQAVTTVTTTQQQAPSFFTRVLLPKQINSLAATLRRSAALRLLAYRSPSHNQIPIFAFVGLAYASAVSNSDKEAEEHCDSLCKDIRAIFHPFMPKLRGSLSLLKPGKEYQLDDFALGECVGQGCNAVVYEASLKDDGNRNMEETEEQTQEPSNNNSVIPEPEEQPATGAVNHPATCHGDCPSLAVKMVFNLEVESCSQAIMREMRREVVPARQVKVNGRIMGRDWENGNRVKKKRLPPHPNIIEMLTVFTDTVPLLPDAMQNYPAALPARFNPEGFGRNMTLFIVMKRYPVTLKEYLETNTPSSRVAMAMVAQLLEGVSHLVDHGIAHRDLKNDNILVELHGDCCPRLILTDFGCCLCNNDNSLQVPFPHSELDTRDGNSALMAPEVATAVPGPRNFVDYTKSDVFAVGALAYEILGQPNPFYKSEAGTRLNTCTFKEADLPPLPSSADGKFCNIVKLLLKRDPTQRPNARVAANMVHLLMWDGGHLTSSKDLIGWLMQLSAITLLEKVKGHKVRGQGSDNTEHLLKREFLCNVTVGELMEAFHLLRFC</sequence>
<proteinExistence type="predicted"/>
<dbReference type="GO" id="GO:0006950">
    <property type="term" value="P:response to stress"/>
    <property type="evidence" value="ECO:0007669"/>
    <property type="project" value="UniProtKB-ARBA"/>
</dbReference>
<organism evidence="30 31">
    <name type="scientific">Branchiostoma belcheri</name>
    <name type="common">Amphioxus</name>
    <dbReference type="NCBI Taxonomy" id="7741"/>
    <lineage>
        <taxon>Eukaryota</taxon>
        <taxon>Metazoa</taxon>
        <taxon>Chordata</taxon>
        <taxon>Cephalochordata</taxon>
        <taxon>Leptocardii</taxon>
        <taxon>Amphioxiformes</taxon>
        <taxon>Branchiostomatidae</taxon>
        <taxon>Branchiostoma</taxon>
    </lineage>
</organism>
<evidence type="ECO:0000256" key="8">
    <source>
        <dbReference type="ARBA" id="ARBA00022553"/>
    </source>
</evidence>
<dbReference type="GO" id="GO:0000422">
    <property type="term" value="P:autophagy of mitochondrion"/>
    <property type="evidence" value="ECO:0007669"/>
    <property type="project" value="TreeGrafter"/>
</dbReference>
<evidence type="ECO:0000256" key="9">
    <source>
        <dbReference type="ARBA" id="ARBA00022679"/>
    </source>
</evidence>
<keyword evidence="22" id="KW-0472">Membrane</keyword>
<evidence type="ECO:0000256" key="2">
    <source>
        <dbReference type="ARBA" id="ARBA00004434"/>
    </source>
</evidence>
<keyword evidence="10" id="KW-0812">Transmembrane</keyword>
<dbReference type="GeneID" id="109484221"/>
<evidence type="ECO:0000256" key="3">
    <source>
        <dbReference type="ARBA" id="ARBA00004514"/>
    </source>
</evidence>
<dbReference type="Gene3D" id="1.10.510.10">
    <property type="entry name" value="Transferase(Phosphotransferase) domain 1"/>
    <property type="match status" value="1"/>
</dbReference>
<gene>
    <name evidence="31" type="primary">LOC109484221</name>
</gene>
<feature type="region of interest" description="Disordered" evidence="28">
    <location>
        <begin position="186"/>
        <end position="223"/>
    </location>
</feature>
<dbReference type="OrthoDB" id="1405469at2759"/>
<dbReference type="PROSITE" id="PS00108">
    <property type="entry name" value="PROTEIN_KINASE_ST"/>
    <property type="match status" value="1"/>
</dbReference>
<dbReference type="InterPro" id="IPR011009">
    <property type="entry name" value="Kinase-like_dom_sf"/>
</dbReference>
<keyword evidence="16" id="KW-0067">ATP-binding</keyword>
<comment type="catalytic activity">
    <reaction evidence="24">
        <text>L-seryl-[protein] + ATP = O-phospho-L-seryl-[protein] + ADP + H(+)</text>
        <dbReference type="Rhea" id="RHEA:17989"/>
        <dbReference type="Rhea" id="RHEA-COMP:9863"/>
        <dbReference type="Rhea" id="RHEA-COMP:11604"/>
        <dbReference type="ChEBI" id="CHEBI:15378"/>
        <dbReference type="ChEBI" id="CHEBI:29999"/>
        <dbReference type="ChEBI" id="CHEBI:30616"/>
        <dbReference type="ChEBI" id="CHEBI:83421"/>
        <dbReference type="ChEBI" id="CHEBI:456216"/>
        <dbReference type="EC" id="2.7.11.1"/>
    </reaction>
</comment>
<dbReference type="GO" id="GO:0046872">
    <property type="term" value="F:metal ion binding"/>
    <property type="evidence" value="ECO:0007669"/>
    <property type="project" value="UniProtKB-KW"/>
</dbReference>
<keyword evidence="19" id="KW-1133">Transmembrane helix</keyword>
<keyword evidence="9" id="KW-0808">Transferase</keyword>
<keyword evidence="8" id="KW-0597">Phosphoprotein</keyword>
<dbReference type="GO" id="GO:0004674">
    <property type="term" value="F:protein serine/threonine kinase activity"/>
    <property type="evidence" value="ECO:0007669"/>
    <property type="project" value="UniProtKB-KW"/>
</dbReference>
<dbReference type="GO" id="GO:0090141">
    <property type="term" value="P:positive regulation of mitochondrial fission"/>
    <property type="evidence" value="ECO:0007669"/>
    <property type="project" value="TreeGrafter"/>
</dbReference>
<dbReference type="EC" id="2.7.11.1" evidence="5"/>
<dbReference type="RefSeq" id="XP_019643039.1">
    <property type="nucleotide sequence ID" value="XM_019787480.1"/>
</dbReference>
<evidence type="ECO:0000256" key="25">
    <source>
        <dbReference type="ARBA" id="ARBA00062732"/>
    </source>
</evidence>
<evidence type="ECO:0000256" key="22">
    <source>
        <dbReference type="ARBA" id="ARBA00023136"/>
    </source>
</evidence>
<evidence type="ECO:0000256" key="13">
    <source>
        <dbReference type="ARBA" id="ARBA00022777"/>
    </source>
</evidence>
<keyword evidence="11" id="KW-0479">Metal-binding</keyword>
<dbReference type="Pfam" id="PF00069">
    <property type="entry name" value="Pkinase"/>
    <property type="match status" value="1"/>
</dbReference>
<comment type="cofactor">
    <cofactor evidence="1">
        <name>Mg(2+)</name>
        <dbReference type="ChEBI" id="CHEBI:18420"/>
    </cofactor>
</comment>
<evidence type="ECO:0000256" key="19">
    <source>
        <dbReference type="ARBA" id="ARBA00022989"/>
    </source>
</evidence>
<keyword evidence="21" id="KW-0496">Mitochondrion</keyword>
<dbReference type="GO" id="GO:0005783">
    <property type="term" value="C:endoplasmic reticulum"/>
    <property type="evidence" value="ECO:0007669"/>
    <property type="project" value="UniProtKB-ARBA"/>
</dbReference>
<dbReference type="KEGG" id="bbel:109484221"/>
<comment type="catalytic activity">
    <reaction evidence="23">
        <text>L-threonyl-[protein] + ATP = O-phospho-L-threonyl-[protein] + ADP + H(+)</text>
        <dbReference type="Rhea" id="RHEA:46608"/>
        <dbReference type="Rhea" id="RHEA-COMP:11060"/>
        <dbReference type="Rhea" id="RHEA-COMP:11605"/>
        <dbReference type="ChEBI" id="CHEBI:15378"/>
        <dbReference type="ChEBI" id="CHEBI:30013"/>
        <dbReference type="ChEBI" id="CHEBI:30616"/>
        <dbReference type="ChEBI" id="CHEBI:61977"/>
        <dbReference type="ChEBI" id="CHEBI:456216"/>
        <dbReference type="EC" id="2.7.11.1"/>
    </reaction>
</comment>
<evidence type="ECO:0000313" key="31">
    <source>
        <dbReference type="RefSeq" id="XP_019643039.1"/>
    </source>
</evidence>
<evidence type="ECO:0000256" key="4">
    <source>
        <dbReference type="ARBA" id="ARBA00004572"/>
    </source>
</evidence>
<keyword evidence="14" id="KW-1000">Mitochondrion outer membrane</keyword>
<accession>A0A6P5A9Z8</accession>
<evidence type="ECO:0000256" key="26">
    <source>
        <dbReference type="ARBA" id="ARBA00071830"/>
    </source>
</evidence>
<evidence type="ECO:0000256" key="23">
    <source>
        <dbReference type="ARBA" id="ARBA00047899"/>
    </source>
</evidence>
<evidence type="ECO:0000256" key="27">
    <source>
        <dbReference type="ARBA" id="ARBA00074253"/>
    </source>
</evidence>
<dbReference type="GO" id="GO:0005524">
    <property type="term" value="F:ATP binding"/>
    <property type="evidence" value="ECO:0007669"/>
    <property type="project" value="UniProtKB-KW"/>
</dbReference>
<dbReference type="PANTHER" id="PTHR22972">
    <property type="entry name" value="SERINE/THREONINE PROTEIN KINASE"/>
    <property type="match status" value="1"/>
</dbReference>
<keyword evidence="20" id="KW-0072">Autophagy</keyword>
<keyword evidence="30" id="KW-1185">Reference proteome</keyword>
<evidence type="ECO:0000256" key="28">
    <source>
        <dbReference type="SAM" id="MobiDB-lite"/>
    </source>
</evidence>
<evidence type="ECO:0000256" key="17">
    <source>
        <dbReference type="ARBA" id="ARBA00022842"/>
    </source>
</evidence>
<dbReference type="SUPFAM" id="SSF56112">
    <property type="entry name" value="Protein kinase-like (PK-like)"/>
    <property type="match status" value="1"/>
</dbReference>
<dbReference type="AlphaFoldDB" id="A0A6P5A9Z8"/>
<evidence type="ECO:0000256" key="6">
    <source>
        <dbReference type="ARBA" id="ARBA00022490"/>
    </source>
</evidence>
<dbReference type="GO" id="GO:0043066">
    <property type="term" value="P:negative regulation of apoptotic process"/>
    <property type="evidence" value="ECO:0007669"/>
    <property type="project" value="UniProtKB-ARBA"/>
</dbReference>
<evidence type="ECO:0000256" key="21">
    <source>
        <dbReference type="ARBA" id="ARBA00023128"/>
    </source>
</evidence>
<evidence type="ECO:0000256" key="16">
    <source>
        <dbReference type="ARBA" id="ARBA00022840"/>
    </source>
</evidence>
<keyword evidence="15" id="KW-0999">Mitochondrion inner membrane</keyword>
<evidence type="ECO:0000256" key="20">
    <source>
        <dbReference type="ARBA" id="ARBA00023006"/>
    </source>
</evidence>
<dbReference type="Proteomes" id="UP000515135">
    <property type="component" value="Unplaced"/>
</dbReference>